<evidence type="ECO:0000313" key="1">
    <source>
        <dbReference type="Proteomes" id="UP000235220"/>
    </source>
</evidence>
<evidence type="ECO:0000313" key="2">
    <source>
        <dbReference type="RefSeq" id="XP_018817181.1"/>
    </source>
</evidence>
<organism evidence="1 2">
    <name type="scientific">Juglans regia</name>
    <name type="common">English walnut</name>
    <dbReference type="NCBI Taxonomy" id="51240"/>
    <lineage>
        <taxon>Eukaryota</taxon>
        <taxon>Viridiplantae</taxon>
        <taxon>Streptophyta</taxon>
        <taxon>Embryophyta</taxon>
        <taxon>Tracheophyta</taxon>
        <taxon>Spermatophyta</taxon>
        <taxon>Magnoliopsida</taxon>
        <taxon>eudicotyledons</taxon>
        <taxon>Gunneridae</taxon>
        <taxon>Pentapetalae</taxon>
        <taxon>rosids</taxon>
        <taxon>fabids</taxon>
        <taxon>Fagales</taxon>
        <taxon>Juglandaceae</taxon>
        <taxon>Juglans</taxon>
    </lineage>
</organism>
<accession>A0A2I4ECQ8</accession>
<dbReference type="KEGG" id="jre:108988388"/>
<reference evidence="2" key="1">
    <citation type="submission" date="2025-08" db="UniProtKB">
        <authorList>
            <consortium name="RefSeq"/>
        </authorList>
    </citation>
    <scope>IDENTIFICATION</scope>
    <source>
        <tissue evidence="2">Leaves</tissue>
    </source>
</reference>
<dbReference type="PANTHER" id="PTHR31170:SF25">
    <property type="entry name" value="BNAA09G04570D PROTEIN"/>
    <property type="match status" value="1"/>
</dbReference>
<gene>
    <name evidence="2" type="primary">LOC108988388</name>
</gene>
<dbReference type="STRING" id="51240.A0A2I4ECQ8"/>
<protein>
    <submittedName>
        <fullName evidence="2">UPF0481 protein At3g47200-like</fullName>
    </submittedName>
</protein>
<dbReference type="Proteomes" id="UP000235220">
    <property type="component" value="Chromosome 3"/>
</dbReference>
<proteinExistence type="predicted"/>
<dbReference type="Gramene" id="Jr03_05550_p1">
    <property type="protein sequence ID" value="cds.Jr03_05550_p1"/>
    <property type="gene ID" value="Jr03_05550"/>
</dbReference>
<keyword evidence="1" id="KW-1185">Reference proteome</keyword>
<dbReference type="GeneID" id="108988388"/>
<dbReference type="Pfam" id="PF03140">
    <property type="entry name" value="DUF247"/>
    <property type="match status" value="1"/>
</dbReference>
<name>A0A2I4ECQ8_JUGRE</name>
<dbReference type="RefSeq" id="XP_018817181.1">
    <property type="nucleotide sequence ID" value="XM_018961636.2"/>
</dbReference>
<dbReference type="OrthoDB" id="1849062at2759"/>
<sequence length="517" mass="59166">MAGTKEHVISVETLLSKKVGVVGTEAGETSRGRDISCGLQRRVIEVIEHGDHEEACELKKKRFEKLREAIDHPNGSGQKATPKIQKVPLLLHDHTHFDKYFKPRIVALGPIHHDTEKYRPAEGYKLRMANYFVQDSGTKDEILYDIVEKNIEQLRKCFDEEVTKKYDDQALAWMLFVDGCAILQSIHWAVSKPCKDWKMKYDLMAFGEQDLFLLENQLPYQLLEDLMNSSAKGDELRKSINSFMMKSQTQGTASPSEKEIRPIHLLDLLRTRIIGKPAESTDPGSINAGKEKERPIQALLGLLRECLLRKRHRDDQNLERTQSYRNVVELKAAGIHVKPPSPRKTHHGSLTSITFDEGLKSYLRLSPIMVDDSTGPKFLNLIAYEMCPDFYNEFEITSYISFLDSLIDNTNDVMELRNAGVLQNHLGSDKEVALLFNEIGTDLVPDPQAYAAVKVAIQSHYDTRWKNWIAEALHEHFRSPWTFLAFSAAIIVLSLTFIQTWFAFKEDRGNSRPRVRR</sequence>
<dbReference type="PANTHER" id="PTHR31170">
    <property type="entry name" value="BNAC04G53230D PROTEIN"/>
    <property type="match status" value="1"/>
</dbReference>
<dbReference type="InterPro" id="IPR004158">
    <property type="entry name" value="DUF247_pln"/>
</dbReference>
<dbReference type="AlphaFoldDB" id="A0A2I4ECQ8"/>